<sequence length="112" mass="13300">MTSLALVDRKYIFEELCELSEFDPQYRQGLYAVFTESSTDGRYSVLYVGETGNYDGRGFSNHHKRPCWEQRKNRNLYIAIHKTPNQTADDRREIESEIIDYYGLLNFCNDRR</sequence>
<comment type="caution">
    <text evidence="1">The sequence shown here is derived from an EMBL/GenBank/DDBJ whole genome shotgun (WGS) entry which is preliminary data.</text>
</comment>
<proteinExistence type="predicted"/>
<evidence type="ECO:0008006" key="3">
    <source>
        <dbReference type="Google" id="ProtNLM"/>
    </source>
</evidence>
<evidence type="ECO:0000313" key="2">
    <source>
        <dbReference type="Proteomes" id="UP000563838"/>
    </source>
</evidence>
<evidence type="ECO:0000313" key="1">
    <source>
        <dbReference type="EMBL" id="MBA2840923.1"/>
    </source>
</evidence>
<reference evidence="1 2" key="1">
    <citation type="submission" date="2020-07" db="EMBL/GenBank/DDBJ databases">
        <title>Genomic Encyclopedia of Type Strains, Phase IV (KMG-V): Genome sequencing to study the core and pangenomes of soil and plant-associated prokaryotes.</title>
        <authorList>
            <person name="Whitman W."/>
        </authorList>
    </citation>
    <scope>NUCLEOTIDE SEQUENCE [LARGE SCALE GENOMIC DNA]</scope>
    <source>
        <strain evidence="1 2">A4</strain>
    </source>
</reference>
<dbReference type="AlphaFoldDB" id="A0A7J9NJD0"/>
<name>A0A7J9NJD0_METMI</name>
<dbReference type="CDD" id="cd00719">
    <property type="entry name" value="GIY-YIG_SF"/>
    <property type="match status" value="1"/>
</dbReference>
<accession>A0A7J9NJD0</accession>
<gene>
    <name evidence="1" type="ORF">HNP87_001455</name>
</gene>
<dbReference type="Proteomes" id="UP000563838">
    <property type="component" value="Unassembled WGS sequence"/>
</dbReference>
<dbReference type="RefSeq" id="WP_181488758.1">
    <property type="nucleotide sequence ID" value="NZ_JACDUI010000002.1"/>
</dbReference>
<organism evidence="1 2">
    <name type="scientific">Methanococcus maripaludis</name>
    <name type="common">Methanococcus deltae</name>
    <dbReference type="NCBI Taxonomy" id="39152"/>
    <lineage>
        <taxon>Archaea</taxon>
        <taxon>Methanobacteriati</taxon>
        <taxon>Methanobacteriota</taxon>
        <taxon>Methanomada group</taxon>
        <taxon>Methanococci</taxon>
        <taxon>Methanococcales</taxon>
        <taxon>Methanococcaceae</taxon>
        <taxon>Methanococcus</taxon>
    </lineage>
</organism>
<dbReference type="EMBL" id="JACDUI010000002">
    <property type="protein sequence ID" value="MBA2840923.1"/>
    <property type="molecule type" value="Genomic_DNA"/>
</dbReference>
<protein>
    <recommendedName>
        <fullName evidence="3">GIY-YIG domain-containing protein</fullName>
    </recommendedName>
</protein>